<name>S2K1K7_MUCC1</name>
<gene>
    <name evidence="1" type="ORF">HMPREF1544_07120</name>
    <name evidence="2" type="ORF">HMPREF1544_07126</name>
</gene>
<dbReference type="EMBL" id="KE123997">
    <property type="protein sequence ID" value="EPB86050.1"/>
    <property type="molecule type" value="Genomic_DNA"/>
</dbReference>
<evidence type="ECO:0000313" key="2">
    <source>
        <dbReference type="EMBL" id="EPB86050.1"/>
    </source>
</evidence>
<dbReference type="VEuPathDB" id="FungiDB:HMPREF1544_07126"/>
<evidence type="ECO:0000313" key="1">
    <source>
        <dbReference type="EMBL" id="EPB86044.1"/>
    </source>
</evidence>
<sequence>MISQQFNDQLNQFKIELKEDSLEYICNMPDDMMLTNHDEMRESTKVFLVGASINDMARNDFYHALFSSNDFKGKAFTSTASSGPAAAASTSEDDEPKIVAISQQNRFHTETWETLNKELDLPGVQLSPCTRYGLLGQKGVILHIPQLEGFVENTTVFQEVLVADPKATTVAILEYVRVKDKLDDATQLAIK</sequence>
<dbReference type="EMBL" id="KE123997">
    <property type="protein sequence ID" value="EPB86044.1"/>
    <property type="molecule type" value="Genomic_DNA"/>
</dbReference>
<keyword evidence="3" id="KW-1185">Reference proteome</keyword>
<reference evidence="2" key="2">
    <citation type="submission" date="2013-05" db="EMBL/GenBank/DDBJ databases">
        <title>The Genome Sequence of Mucor circinelloides f. circinelloides 1006PhL.</title>
        <authorList>
            <consortium name="The Broad Institute Genomics Platform"/>
            <person name="Cuomo C."/>
            <person name="Earl A."/>
            <person name="Findley K."/>
            <person name="Lee S.C."/>
            <person name="Walker B."/>
            <person name="Young S."/>
            <person name="Zeng Q."/>
            <person name="Gargeya S."/>
            <person name="Fitzgerald M."/>
            <person name="Haas B."/>
            <person name="Abouelleil A."/>
            <person name="Allen A.W."/>
            <person name="Alvarado L."/>
            <person name="Arachchi H.M."/>
            <person name="Berlin A.M."/>
            <person name="Chapman S.B."/>
            <person name="Gainer-Dewar J."/>
            <person name="Goldberg J."/>
            <person name="Griggs A."/>
            <person name="Gujja S."/>
            <person name="Hansen M."/>
            <person name="Howarth C."/>
            <person name="Imamovic A."/>
            <person name="Ireland A."/>
            <person name="Larimer J."/>
            <person name="McCowan C."/>
            <person name="Murphy C."/>
            <person name="Pearson M."/>
            <person name="Poon T.W."/>
            <person name="Priest M."/>
            <person name="Roberts A."/>
            <person name="Saif S."/>
            <person name="Shea T."/>
            <person name="Sisk P."/>
            <person name="Sykes S."/>
            <person name="Wortman J."/>
            <person name="Nusbaum C."/>
            <person name="Birren B."/>
        </authorList>
    </citation>
    <scope>NUCLEOTIDE SEQUENCE</scope>
    <source>
        <strain evidence="2">1006PhL</strain>
    </source>
</reference>
<proteinExistence type="predicted"/>
<protein>
    <submittedName>
        <fullName evidence="2">Uncharacterized protein</fullName>
    </submittedName>
</protein>
<dbReference type="OrthoDB" id="2296234at2759"/>
<dbReference type="VEuPathDB" id="FungiDB:HMPREF1544_07120"/>
<dbReference type="AlphaFoldDB" id="S2K1K7"/>
<dbReference type="Proteomes" id="UP000014254">
    <property type="component" value="Unassembled WGS sequence"/>
</dbReference>
<evidence type="ECO:0000313" key="3">
    <source>
        <dbReference type="Proteomes" id="UP000014254"/>
    </source>
</evidence>
<reference evidence="3" key="1">
    <citation type="submission" date="2013-05" db="EMBL/GenBank/DDBJ databases">
        <title>The Genome sequence of Mucor circinelloides f. circinelloides 1006PhL.</title>
        <authorList>
            <consortium name="The Broad Institute Genomics Platform"/>
            <person name="Cuomo C."/>
            <person name="Earl A."/>
            <person name="Findley K."/>
            <person name="Lee S.C."/>
            <person name="Walker B."/>
            <person name="Young S."/>
            <person name="Zeng Q."/>
            <person name="Gargeya S."/>
            <person name="Fitzgerald M."/>
            <person name="Haas B."/>
            <person name="Abouelleil A."/>
            <person name="Allen A.W."/>
            <person name="Alvarado L."/>
            <person name="Arachchi H.M."/>
            <person name="Berlin A.M."/>
            <person name="Chapman S.B."/>
            <person name="Gainer-Dewar J."/>
            <person name="Goldberg J."/>
            <person name="Griggs A."/>
            <person name="Gujja S."/>
            <person name="Hansen M."/>
            <person name="Howarth C."/>
            <person name="Imamovic A."/>
            <person name="Ireland A."/>
            <person name="Larimer J."/>
            <person name="McCowan C."/>
            <person name="Murphy C."/>
            <person name="Pearson M."/>
            <person name="Poon T.W."/>
            <person name="Priest M."/>
            <person name="Roberts A."/>
            <person name="Saif S."/>
            <person name="Shea T."/>
            <person name="Sisk P."/>
            <person name="Sykes S."/>
            <person name="Wortman J."/>
            <person name="Nusbaum C."/>
            <person name="Birren B."/>
        </authorList>
    </citation>
    <scope>NUCLEOTIDE SEQUENCE [LARGE SCALE GENOMIC DNA]</scope>
    <source>
        <strain evidence="3">1006PhL</strain>
    </source>
</reference>
<accession>S2K1K7</accession>
<dbReference type="STRING" id="1220926.S2K1K7"/>
<organism evidence="2 3">
    <name type="scientific">Mucor circinelloides f. circinelloides (strain 1006PhL)</name>
    <name type="common">Mucormycosis agent</name>
    <name type="synonym">Calyptromyces circinelloides</name>
    <dbReference type="NCBI Taxonomy" id="1220926"/>
    <lineage>
        <taxon>Eukaryota</taxon>
        <taxon>Fungi</taxon>
        <taxon>Fungi incertae sedis</taxon>
        <taxon>Mucoromycota</taxon>
        <taxon>Mucoromycotina</taxon>
        <taxon>Mucoromycetes</taxon>
        <taxon>Mucorales</taxon>
        <taxon>Mucorineae</taxon>
        <taxon>Mucoraceae</taxon>
        <taxon>Mucor</taxon>
    </lineage>
</organism>